<dbReference type="RefSeq" id="WP_377179723.1">
    <property type="nucleotide sequence ID" value="NZ_JBHTMY010000003.1"/>
</dbReference>
<keyword evidence="4" id="KW-0547">Nucleotide-binding</keyword>
<proteinExistence type="inferred from homology"/>
<dbReference type="InterPro" id="IPR005260">
    <property type="entry name" value="Asp_kin_monofn"/>
</dbReference>
<evidence type="ECO:0000313" key="13">
    <source>
        <dbReference type="Proteomes" id="UP001597201"/>
    </source>
</evidence>
<evidence type="ECO:0000256" key="1">
    <source>
        <dbReference type="ARBA" id="ARBA00004766"/>
    </source>
</evidence>
<dbReference type="InterPro" id="IPR045865">
    <property type="entry name" value="ACT-like_dom_sf"/>
</dbReference>
<dbReference type="Proteomes" id="UP001597201">
    <property type="component" value="Unassembled WGS sequence"/>
</dbReference>
<dbReference type="NCBIfam" id="TIGR00657">
    <property type="entry name" value="asp_kinases"/>
    <property type="match status" value="1"/>
</dbReference>
<dbReference type="Pfam" id="PF22468">
    <property type="entry name" value="ACT_9"/>
    <property type="match status" value="1"/>
</dbReference>
<keyword evidence="13" id="KW-1185">Reference proteome</keyword>
<dbReference type="SUPFAM" id="SSF55021">
    <property type="entry name" value="ACT-like"/>
    <property type="match status" value="2"/>
</dbReference>
<keyword evidence="5 8" id="KW-0418">Kinase</keyword>
<comment type="caution">
    <text evidence="12">The sequence shown here is derived from an EMBL/GenBank/DDBJ whole genome shotgun (WGS) entry which is preliminary data.</text>
</comment>
<dbReference type="SUPFAM" id="SSF53633">
    <property type="entry name" value="Carbamate kinase-like"/>
    <property type="match status" value="1"/>
</dbReference>
<evidence type="ECO:0000256" key="3">
    <source>
        <dbReference type="ARBA" id="ARBA00022679"/>
    </source>
</evidence>
<comment type="similarity">
    <text evidence="2 8">Belongs to the aspartokinase family.</text>
</comment>
<dbReference type="CDD" id="cd04243">
    <property type="entry name" value="AAK_AK-HSDH-like"/>
    <property type="match status" value="1"/>
</dbReference>
<dbReference type="Gene3D" id="3.40.1160.10">
    <property type="entry name" value="Acetylglutamate kinase-like"/>
    <property type="match status" value="1"/>
</dbReference>
<evidence type="ECO:0000256" key="9">
    <source>
        <dbReference type="RuleBase" id="RU004249"/>
    </source>
</evidence>
<evidence type="ECO:0000256" key="7">
    <source>
        <dbReference type="ARBA" id="ARBA00047872"/>
    </source>
</evidence>
<evidence type="ECO:0000259" key="11">
    <source>
        <dbReference type="Pfam" id="PF22468"/>
    </source>
</evidence>
<evidence type="ECO:0000256" key="2">
    <source>
        <dbReference type="ARBA" id="ARBA00010122"/>
    </source>
</evidence>
<sequence>MIVSKFGGTSVGSAENMKKVVDIITQNKEPRIVVLSAMSGTTNTLVAIAQNLREYHPQEAEFLTQQLYKKYIGVIGELYEEDEFFEKGRILIDYFFTHIRSFFEVPYSQSVEKILLAQGELISTNLFQLYLEQIGVKSKLLPALTFMRIDEKGEPDKSFIAQKLSKLLYQNKETKLFITQGFICKNYSKEIDNLERGGSDYSASLIGAAIDAEQIQIYTDIDGMHNNDPRYVDRTFSLEKISFDEAAELAYFGAKILHPQSILPAKEKNIPVLVKNTFNPEAKGTLICNCDYNDHHIKAIAAKDGITAVKIKSYRMLMAYGFLKKIFDVFDKNRTPIDMISTSEVAVSITIDQTKRLDDILTELRSYGSVEVDTDLSIICIAGNIAQNKKGITGAIFSTLENIPIRMISYGGSNYNLSFLVKTTDKVAVLNLLNKGLFKQLYPKTPTLLKQE</sequence>
<dbReference type="InterPro" id="IPR036393">
    <property type="entry name" value="AceGlu_kinase-like_sf"/>
</dbReference>
<reference evidence="13" key="1">
    <citation type="journal article" date="2019" name="Int. J. Syst. Evol. Microbiol.">
        <title>The Global Catalogue of Microorganisms (GCM) 10K type strain sequencing project: providing services to taxonomists for standard genome sequencing and annotation.</title>
        <authorList>
            <consortium name="The Broad Institute Genomics Platform"/>
            <consortium name="The Broad Institute Genome Sequencing Center for Infectious Disease"/>
            <person name="Wu L."/>
            <person name="Ma J."/>
        </authorList>
    </citation>
    <scope>NUCLEOTIDE SEQUENCE [LARGE SCALE GENOMIC DNA]</scope>
    <source>
        <strain evidence="13">CCUG 61485</strain>
    </source>
</reference>
<evidence type="ECO:0000256" key="8">
    <source>
        <dbReference type="RuleBase" id="RU003448"/>
    </source>
</evidence>
<feature type="domain" description="Aspartokinase ACT" evidence="11">
    <location>
        <begin position="379"/>
        <end position="435"/>
    </location>
</feature>
<dbReference type="PANTHER" id="PTHR21499:SF59">
    <property type="entry name" value="ASPARTOKINASE"/>
    <property type="match status" value="1"/>
</dbReference>
<feature type="domain" description="Aspartate/glutamate/uridylate kinase" evidence="10">
    <location>
        <begin position="1"/>
        <end position="276"/>
    </location>
</feature>
<evidence type="ECO:0000313" key="12">
    <source>
        <dbReference type="EMBL" id="MFD1316595.1"/>
    </source>
</evidence>
<dbReference type="InterPro" id="IPR054352">
    <property type="entry name" value="ACT_Aspartokinase"/>
</dbReference>
<gene>
    <name evidence="12" type="ORF">ACFQ39_13295</name>
</gene>
<dbReference type="InterPro" id="IPR001048">
    <property type="entry name" value="Asp/Glu/Uridylate_kinase"/>
</dbReference>
<comment type="pathway">
    <text evidence="1 9">Amino-acid biosynthesis; L-lysine biosynthesis via DAP pathway; (S)-tetrahydrodipicolinate from L-aspartate: step 1/4.</text>
</comment>
<comment type="pathway">
    <text evidence="9">Amino-acid biosynthesis; L-methionine biosynthesis via de novo pathway; L-homoserine from L-aspartate: step 1/3.</text>
</comment>
<evidence type="ECO:0000256" key="5">
    <source>
        <dbReference type="ARBA" id="ARBA00022777"/>
    </source>
</evidence>
<organism evidence="12 13">
    <name type="scientific">Namhaeicola litoreus</name>
    <dbReference type="NCBI Taxonomy" id="1052145"/>
    <lineage>
        <taxon>Bacteria</taxon>
        <taxon>Pseudomonadati</taxon>
        <taxon>Bacteroidota</taxon>
        <taxon>Flavobacteriia</taxon>
        <taxon>Flavobacteriales</taxon>
        <taxon>Flavobacteriaceae</taxon>
        <taxon>Namhaeicola</taxon>
    </lineage>
</organism>
<protein>
    <recommendedName>
        <fullName evidence="8">Aspartokinase</fullName>
        <ecNumber evidence="8">2.7.2.4</ecNumber>
    </recommendedName>
</protein>
<keyword evidence="3 8" id="KW-0808">Transferase</keyword>
<dbReference type="PROSITE" id="PS00324">
    <property type="entry name" value="ASPARTOKINASE"/>
    <property type="match status" value="1"/>
</dbReference>
<keyword evidence="9" id="KW-0028">Amino-acid biosynthesis</keyword>
<comment type="catalytic activity">
    <reaction evidence="7 8">
        <text>L-aspartate + ATP = 4-phospho-L-aspartate + ADP</text>
        <dbReference type="Rhea" id="RHEA:23776"/>
        <dbReference type="ChEBI" id="CHEBI:29991"/>
        <dbReference type="ChEBI" id="CHEBI:30616"/>
        <dbReference type="ChEBI" id="CHEBI:57535"/>
        <dbReference type="ChEBI" id="CHEBI:456216"/>
        <dbReference type="EC" id="2.7.2.4"/>
    </reaction>
</comment>
<dbReference type="PANTHER" id="PTHR21499">
    <property type="entry name" value="ASPARTATE KINASE"/>
    <property type="match status" value="1"/>
</dbReference>
<dbReference type="InterPro" id="IPR018042">
    <property type="entry name" value="Aspartate_kinase_CS"/>
</dbReference>
<evidence type="ECO:0000256" key="4">
    <source>
        <dbReference type="ARBA" id="ARBA00022741"/>
    </source>
</evidence>
<evidence type="ECO:0000256" key="6">
    <source>
        <dbReference type="ARBA" id="ARBA00022840"/>
    </source>
</evidence>
<dbReference type="PIRSF" id="PIRSF000726">
    <property type="entry name" value="Asp_kin"/>
    <property type="match status" value="1"/>
</dbReference>
<evidence type="ECO:0000259" key="10">
    <source>
        <dbReference type="Pfam" id="PF00696"/>
    </source>
</evidence>
<comment type="pathway">
    <text evidence="9">Amino-acid biosynthesis; L-threonine biosynthesis; L-threonine from L-aspartate: step 1/5.</text>
</comment>
<dbReference type="Pfam" id="PF00696">
    <property type="entry name" value="AA_kinase"/>
    <property type="match status" value="1"/>
</dbReference>
<keyword evidence="6" id="KW-0067">ATP-binding</keyword>
<dbReference type="EMBL" id="JBHTMY010000003">
    <property type="protein sequence ID" value="MFD1316595.1"/>
    <property type="molecule type" value="Genomic_DNA"/>
</dbReference>
<dbReference type="InterPro" id="IPR001341">
    <property type="entry name" value="Asp_kinase"/>
</dbReference>
<accession>A0ABW3Y5A8</accession>
<name>A0ABW3Y5A8_9FLAO</name>
<dbReference type="GO" id="GO:0004072">
    <property type="term" value="F:aspartate kinase activity"/>
    <property type="evidence" value="ECO:0007669"/>
    <property type="project" value="UniProtKB-EC"/>
</dbReference>
<dbReference type="EC" id="2.7.2.4" evidence="8"/>
<dbReference type="Gene3D" id="3.30.70.260">
    <property type="match status" value="2"/>
</dbReference>